<dbReference type="Pfam" id="PF18941">
    <property type="entry name" value="DUF5688"/>
    <property type="match status" value="1"/>
</dbReference>
<dbReference type="RefSeq" id="WP_262563209.1">
    <property type="nucleotide sequence ID" value="NZ_JAOQJF010000047.1"/>
</dbReference>
<name>A0ABT2V312_9FIRM</name>
<evidence type="ECO:0000313" key="2">
    <source>
        <dbReference type="Proteomes" id="UP001652395"/>
    </source>
</evidence>
<proteinExistence type="predicted"/>
<keyword evidence="2" id="KW-1185">Reference proteome</keyword>
<dbReference type="EMBL" id="JAOQJF010000047">
    <property type="protein sequence ID" value="MCU6801271.1"/>
    <property type="molecule type" value="Genomic_DNA"/>
</dbReference>
<evidence type="ECO:0000313" key="1">
    <source>
        <dbReference type="EMBL" id="MCU6801271.1"/>
    </source>
</evidence>
<dbReference type="InterPro" id="IPR043743">
    <property type="entry name" value="DUF5688"/>
</dbReference>
<sequence>MHYSQFCSAISDILRKNSDPGTQFIQKALCKNNGVCPDVLFALPADSALGPVVYLEPLYDQYQKGIPMETICASVLSFLERRPPFPSSICQEILDPEFAKTRIAFRLVSQERNEELLKHIPWFPFHDLAMVFFICLDLDSADLVSALVHWPLLSSWDMDADTLRSLAEENTPILFPPVLTPLTELLLPSVYVDTPFPDLAETERDLETTGSAAAAEILRGTEPMAAAERLETAEHVAASQILRATEPMAAAKGLEAAEPAVEISADGPALHVLTNRRGIYGASCMLYRDIIKDFADQEETDVIILPSSIHEVLLFPDHLMFDYAFLCRTVQEINREDVSEEDVLSDRIYIFSRETGTIIPSPLFSCHRPEPAGTESPW</sequence>
<gene>
    <name evidence="1" type="ORF">OCV69_15280</name>
</gene>
<dbReference type="Proteomes" id="UP001652395">
    <property type="component" value="Unassembled WGS sequence"/>
</dbReference>
<comment type="caution">
    <text evidence="1">The sequence shown here is derived from an EMBL/GenBank/DDBJ whole genome shotgun (WGS) entry which is preliminary data.</text>
</comment>
<organism evidence="1 2">
    <name type="scientific">Alitiscatomonas aceti</name>
    <dbReference type="NCBI Taxonomy" id="2981724"/>
    <lineage>
        <taxon>Bacteria</taxon>
        <taxon>Bacillati</taxon>
        <taxon>Bacillota</taxon>
        <taxon>Clostridia</taxon>
        <taxon>Lachnospirales</taxon>
        <taxon>Lachnospiraceae</taxon>
        <taxon>Alitiscatomonas</taxon>
    </lineage>
</organism>
<reference evidence="1 2" key="1">
    <citation type="journal article" date="2021" name="ISME Commun">
        <title>Automated analysis of genomic sequences facilitates high-throughput and comprehensive description of bacteria.</title>
        <authorList>
            <person name="Hitch T.C.A."/>
        </authorList>
    </citation>
    <scope>NUCLEOTIDE SEQUENCE [LARGE SCALE GENOMIC DNA]</scope>
    <source>
        <strain evidence="2">f_CCE</strain>
    </source>
</reference>
<protein>
    <submittedName>
        <fullName evidence="1">DUF5688 family protein</fullName>
    </submittedName>
</protein>
<accession>A0ABT2V312</accession>